<dbReference type="InterPro" id="IPR006350">
    <property type="entry name" value="Intron_endoG1"/>
</dbReference>
<dbReference type="CDD" id="cd10445">
    <property type="entry name" value="GIY-YIG_bI1_like"/>
    <property type="match status" value="1"/>
</dbReference>
<dbReference type="Pfam" id="PF01541">
    <property type="entry name" value="GIY-YIG"/>
    <property type="match status" value="1"/>
</dbReference>
<evidence type="ECO:0000313" key="3">
    <source>
        <dbReference type="EMBL" id="QDH07239.1"/>
    </source>
</evidence>
<proteinExistence type="predicted"/>
<geneLocation type="mitochondrion" evidence="2"/>
<accession>A0A1W5T0B8</accession>
<organism evidence="2">
    <name type="scientific">Ophiocordyceps sinensis</name>
    <dbReference type="NCBI Taxonomy" id="72228"/>
    <lineage>
        <taxon>Eukaryota</taxon>
        <taxon>Fungi</taxon>
        <taxon>Dikarya</taxon>
        <taxon>Ascomycota</taxon>
        <taxon>Pezizomycotina</taxon>
        <taxon>Sordariomycetes</taxon>
        <taxon>Hypocreomycetidae</taxon>
        <taxon>Hypocreales</taxon>
        <taxon>Ophiocordycipitaceae</taxon>
        <taxon>Ophiocordyceps</taxon>
    </lineage>
</organism>
<evidence type="ECO:0000313" key="2">
    <source>
        <dbReference type="EMBL" id="ARF03368.1"/>
    </source>
</evidence>
<sequence length="122" mass="14268">MVYKNADLDMQRILEENKGKAGVYCWINLINQKCYIGSSVNLERRLKGYYRISFMETQIKTNGSIIYRALLKHGYSNFSLEILVYCSPETAIIREQYYMDLLKPEYNILKTAGSFLGFKHSE</sequence>
<dbReference type="NCBIfam" id="TIGR01453">
    <property type="entry name" value="grpIintron_endo"/>
    <property type="match status" value="1"/>
</dbReference>
<dbReference type="SMART" id="SM00465">
    <property type="entry name" value="GIYc"/>
    <property type="match status" value="1"/>
</dbReference>
<reference evidence="3" key="2">
    <citation type="submission" date="2018-05" db="EMBL/GenBank/DDBJ databases">
        <authorList>
            <person name="Zhang Y."/>
        </authorList>
    </citation>
    <scope>NUCLEOTIDE SEQUENCE</scope>
</reference>
<name>A0A1W5T0B8_9HYPO</name>
<dbReference type="EMBL" id="KY622006">
    <property type="protein sequence ID" value="ARF03368.1"/>
    <property type="molecule type" value="Genomic_DNA"/>
</dbReference>
<gene>
    <name evidence="2" type="primary">orf122</name>
</gene>
<dbReference type="Gene3D" id="3.40.1440.10">
    <property type="entry name" value="GIY-YIG endonuclease"/>
    <property type="match status" value="1"/>
</dbReference>
<dbReference type="EMBL" id="MH400233">
    <property type="protein sequence ID" value="QDH07239.1"/>
    <property type="molecule type" value="Genomic_DNA"/>
</dbReference>
<feature type="domain" description="GIY-YIG" evidence="1">
    <location>
        <begin position="19"/>
        <end position="108"/>
    </location>
</feature>
<keyword evidence="2" id="KW-0496">Mitochondrion</keyword>
<dbReference type="PROSITE" id="PS50164">
    <property type="entry name" value="GIY_YIG"/>
    <property type="match status" value="1"/>
</dbReference>
<reference evidence="2" key="1">
    <citation type="submission" date="2017-02" db="EMBL/GenBank/DDBJ databases">
        <title>SMRT sequencing of the wild medicinal fungus Ophiocordyceps sinensis mitochondrial genome reveals phylogenetic relationship and depicts a genome-wide modification map.</title>
        <authorList>
            <person name="Liu D."/>
            <person name="Kang X."/>
            <person name="Hu L."/>
        </authorList>
    </citation>
    <scope>NUCLEOTIDE SEQUENCE</scope>
</reference>
<dbReference type="InterPro" id="IPR035901">
    <property type="entry name" value="GIY-YIG_endonuc_sf"/>
</dbReference>
<dbReference type="GO" id="GO:0004519">
    <property type="term" value="F:endonuclease activity"/>
    <property type="evidence" value="ECO:0007669"/>
    <property type="project" value="InterPro"/>
</dbReference>
<dbReference type="AlphaFoldDB" id="A0A1W5T0B8"/>
<dbReference type="GeneID" id="32888730"/>
<dbReference type="InterPro" id="IPR000305">
    <property type="entry name" value="GIY-YIG_endonuc"/>
</dbReference>
<evidence type="ECO:0000259" key="1">
    <source>
        <dbReference type="PROSITE" id="PS50164"/>
    </source>
</evidence>
<dbReference type="RefSeq" id="YP_009364350.1">
    <property type="nucleotide sequence ID" value="NC_034659.1"/>
</dbReference>
<dbReference type="SUPFAM" id="SSF82771">
    <property type="entry name" value="GIY-YIG endonuclease"/>
    <property type="match status" value="1"/>
</dbReference>
<protein>
    <recommendedName>
        <fullName evidence="1">GIY-YIG domain-containing protein</fullName>
    </recommendedName>
</protein>